<keyword evidence="10" id="KW-1185">Reference proteome</keyword>
<evidence type="ECO:0000256" key="4">
    <source>
        <dbReference type="ARBA" id="ARBA00022475"/>
    </source>
</evidence>
<evidence type="ECO:0000256" key="8">
    <source>
        <dbReference type="SAM" id="Phobius"/>
    </source>
</evidence>
<feature type="transmembrane region" description="Helical" evidence="8">
    <location>
        <begin position="117"/>
        <end position="135"/>
    </location>
</feature>
<evidence type="ECO:0000256" key="5">
    <source>
        <dbReference type="ARBA" id="ARBA00022692"/>
    </source>
</evidence>
<evidence type="ECO:0000256" key="7">
    <source>
        <dbReference type="ARBA" id="ARBA00023136"/>
    </source>
</evidence>
<protein>
    <submittedName>
        <fullName evidence="9">Iron complex transport system permease protein</fullName>
    </submittedName>
</protein>
<dbReference type="SUPFAM" id="SSF81345">
    <property type="entry name" value="ABC transporter involved in vitamin B12 uptake, BtuC"/>
    <property type="match status" value="1"/>
</dbReference>
<evidence type="ECO:0000256" key="2">
    <source>
        <dbReference type="ARBA" id="ARBA00007935"/>
    </source>
</evidence>
<dbReference type="InterPro" id="IPR000522">
    <property type="entry name" value="ABC_transptr_permease_BtuC"/>
</dbReference>
<feature type="transmembrane region" description="Helical" evidence="8">
    <location>
        <begin position="141"/>
        <end position="160"/>
    </location>
</feature>
<dbReference type="Pfam" id="PF01032">
    <property type="entry name" value="FecCD"/>
    <property type="match status" value="1"/>
</dbReference>
<keyword evidence="5 8" id="KW-0812">Transmembrane</keyword>
<keyword evidence="3" id="KW-0813">Transport</keyword>
<sequence length="352" mass="37895">MSLNSSNVHPNQEVSQVDPIGWEQVRERKMWRLWVVLAFLVLALVSVTISISKGTMTIPWRNVWSYLIMGGEGSAREVIWNIRFPRTLIGAMVGINLAIAGAILQGVMKNPLADPQIIGVNAGAGFFAIILLILYPQYSHLVTPVAFVGAMLAAIIIYILSWKDGIRPIRIILAGVAVSAFFGAGITGLLVFYSDRVHGAMMFMAGSLSTRSWPQFETLLPYTIVGLILALLYAKRLNILLLGDENARSLGINVEGTRLILTAVAALLAASAVGIVGLLGFVGLIVPHAARLLVGNDYRILLPASALLGVGVVTLSDTLARVAFSPTEIPVGVVMAVIGAPFFLYLLRREAR</sequence>
<feature type="transmembrane region" description="Helical" evidence="8">
    <location>
        <begin position="259"/>
        <end position="286"/>
    </location>
</feature>
<dbReference type="PANTHER" id="PTHR30472">
    <property type="entry name" value="FERRIC ENTEROBACTIN TRANSPORT SYSTEM PERMEASE PROTEIN"/>
    <property type="match status" value="1"/>
</dbReference>
<evidence type="ECO:0000313" key="9">
    <source>
        <dbReference type="EMBL" id="MDQ0166501.1"/>
    </source>
</evidence>
<evidence type="ECO:0000256" key="3">
    <source>
        <dbReference type="ARBA" id="ARBA00022448"/>
    </source>
</evidence>
<dbReference type="Gene3D" id="1.10.3470.10">
    <property type="entry name" value="ABC transporter involved in vitamin B12 uptake, BtuC"/>
    <property type="match status" value="1"/>
</dbReference>
<comment type="similarity">
    <text evidence="2">Belongs to the binding-protein-dependent transport system permease family. FecCD subfamily.</text>
</comment>
<keyword evidence="4" id="KW-1003">Cell membrane</keyword>
<feature type="transmembrane region" description="Helical" evidence="8">
    <location>
        <begin position="213"/>
        <end position="234"/>
    </location>
</feature>
<keyword evidence="7 8" id="KW-0472">Membrane</keyword>
<dbReference type="CDD" id="cd06550">
    <property type="entry name" value="TM_ABC_iron-siderophores_like"/>
    <property type="match status" value="1"/>
</dbReference>
<dbReference type="PANTHER" id="PTHR30472:SF24">
    <property type="entry name" value="FERRIC ENTEROBACTIN TRANSPORT SYSTEM PERMEASE PROTEIN FEPG"/>
    <property type="match status" value="1"/>
</dbReference>
<keyword evidence="6 8" id="KW-1133">Transmembrane helix</keyword>
<reference evidence="9 10" key="1">
    <citation type="submission" date="2023-07" db="EMBL/GenBank/DDBJ databases">
        <title>Genomic Encyclopedia of Type Strains, Phase IV (KMG-IV): sequencing the most valuable type-strain genomes for metagenomic binning, comparative biology and taxonomic classification.</title>
        <authorList>
            <person name="Goeker M."/>
        </authorList>
    </citation>
    <scope>NUCLEOTIDE SEQUENCE [LARGE SCALE GENOMIC DNA]</scope>
    <source>
        <strain evidence="9 10">DSM 12751</strain>
    </source>
</reference>
<comment type="caution">
    <text evidence="9">The sequence shown here is derived from an EMBL/GenBank/DDBJ whole genome shotgun (WGS) entry which is preliminary data.</text>
</comment>
<organism evidence="9 10">
    <name type="scientific">Caldalkalibacillus horti</name>
    <dbReference type="NCBI Taxonomy" id="77523"/>
    <lineage>
        <taxon>Bacteria</taxon>
        <taxon>Bacillati</taxon>
        <taxon>Bacillota</taxon>
        <taxon>Bacilli</taxon>
        <taxon>Bacillales</taxon>
        <taxon>Bacillaceae</taxon>
        <taxon>Caldalkalibacillus</taxon>
    </lineage>
</organism>
<proteinExistence type="inferred from homology"/>
<dbReference type="Proteomes" id="UP001235840">
    <property type="component" value="Unassembled WGS sequence"/>
</dbReference>
<evidence type="ECO:0000256" key="1">
    <source>
        <dbReference type="ARBA" id="ARBA00004651"/>
    </source>
</evidence>
<name>A0ABT9VZV1_9BACI</name>
<feature type="transmembrane region" description="Helical" evidence="8">
    <location>
        <begin position="329"/>
        <end position="347"/>
    </location>
</feature>
<evidence type="ECO:0000256" key="6">
    <source>
        <dbReference type="ARBA" id="ARBA00022989"/>
    </source>
</evidence>
<dbReference type="RefSeq" id="WP_307394762.1">
    <property type="nucleotide sequence ID" value="NZ_BAAADK010000045.1"/>
</dbReference>
<dbReference type="InterPro" id="IPR037294">
    <property type="entry name" value="ABC_BtuC-like"/>
</dbReference>
<gene>
    <name evidence="9" type="ORF">J2S11_002405</name>
</gene>
<comment type="subcellular location">
    <subcellularLocation>
        <location evidence="1">Cell membrane</location>
        <topology evidence="1">Multi-pass membrane protein</topology>
    </subcellularLocation>
</comment>
<evidence type="ECO:0000313" key="10">
    <source>
        <dbReference type="Proteomes" id="UP001235840"/>
    </source>
</evidence>
<feature type="transmembrane region" description="Helical" evidence="8">
    <location>
        <begin position="172"/>
        <end position="193"/>
    </location>
</feature>
<feature type="transmembrane region" description="Helical" evidence="8">
    <location>
        <begin position="87"/>
        <end position="105"/>
    </location>
</feature>
<accession>A0ABT9VZV1</accession>
<feature type="transmembrane region" description="Helical" evidence="8">
    <location>
        <begin position="33"/>
        <end position="52"/>
    </location>
</feature>
<dbReference type="EMBL" id="JAUSTY010000009">
    <property type="protein sequence ID" value="MDQ0166501.1"/>
    <property type="molecule type" value="Genomic_DNA"/>
</dbReference>